<proteinExistence type="predicted"/>
<dbReference type="RefSeq" id="XP_065658451.1">
    <property type="nucleotide sequence ID" value="XM_065802379.1"/>
</dbReference>
<keyword evidence="1" id="KW-1185">Reference proteome</keyword>
<dbReference type="GeneID" id="136082963"/>
<protein>
    <submittedName>
        <fullName evidence="2">Uncharacterized protein LOC136082963</fullName>
    </submittedName>
</protein>
<dbReference type="Proteomes" id="UP001652625">
    <property type="component" value="Chromosome 08"/>
</dbReference>
<name>A0ABM4C9X6_HYDVU</name>
<gene>
    <name evidence="2" type="primary">LOC136082963</name>
</gene>
<evidence type="ECO:0000313" key="2">
    <source>
        <dbReference type="RefSeq" id="XP_065658451.1"/>
    </source>
</evidence>
<accession>A0ABM4C9X6</accession>
<sequence>MMDKIEITQRSYKVLKSILKKNNVNIPTYDNLRKYCLNIDVGLIQHVHNDASVDCECFGYSCNIEDTLQRVLSTPSFYEKFEFFSIEQQQVIRDFLILKNKTLYEKFDINSKTLILRDTGDNFRAAGRYPTQQTSFAILNLTPMINSPYGQYITTLWRGNESHENIELRVQKVYTDLTNLVKNGLTVCLNGSKTEHFNVIFFLVADLSFIKEVIGKCSSIQTYGCNHCKLPIYDWAAINKKIGPIQLVVDMQEWGDHARIELGLRPSKDSAQYKKFTADNYGQWGTVLNKGLIIDFMPPCGLHLILAHHRYLWKFLFDVINKRSQENLLSDALRKIGCSYLAFQLDCYFKSKKKHYDGTENLRMIGNDCKILETNIDTFLTVFVENKGVSWQSQKSLKLRHILQLYNAWADLAQDIRSVHHDPDRIKSFNFRAEAHEGHNKKNKICPLHESHPEIVFENSENEDED</sequence>
<organism evidence="1 2">
    <name type="scientific">Hydra vulgaris</name>
    <name type="common">Hydra</name>
    <name type="synonym">Hydra attenuata</name>
    <dbReference type="NCBI Taxonomy" id="6087"/>
    <lineage>
        <taxon>Eukaryota</taxon>
        <taxon>Metazoa</taxon>
        <taxon>Cnidaria</taxon>
        <taxon>Hydrozoa</taxon>
        <taxon>Hydroidolina</taxon>
        <taxon>Anthoathecata</taxon>
        <taxon>Aplanulata</taxon>
        <taxon>Hydridae</taxon>
        <taxon>Hydra</taxon>
    </lineage>
</organism>
<reference evidence="2" key="1">
    <citation type="submission" date="2025-08" db="UniProtKB">
        <authorList>
            <consortium name="RefSeq"/>
        </authorList>
    </citation>
    <scope>IDENTIFICATION</scope>
</reference>
<evidence type="ECO:0000313" key="1">
    <source>
        <dbReference type="Proteomes" id="UP001652625"/>
    </source>
</evidence>